<feature type="transmembrane region" description="Helical" evidence="2">
    <location>
        <begin position="167"/>
        <end position="194"/>
    </location>
</feature>
<feature type="compositionally biased region" description="Polar residues" evidence="1">
    <location>
        <begin position="1128"/>
        <end position="1141"/>
    </location>
</feature>
<protein>
    <recommendedName>
        <fullName evidence="4">Death domain-containing protein</fullName>
    </recommendedName>
</protein>
<reference evidence="3" key="1">
    <citation type="journal article" date="2008" name="Nature">
        <title>The amphioxus genome and the evolution of the chordate karyotype.</title>
        <authorList>
            <consortium name="US DOE Joint Genome Institute (JGI-PGF)"/>
            <person name="Putnam N.H."/>
            <person name="Butts T."/>
            <person name="Ferrier D.E.K."/>
            <person name="Furlong R.F."/>
            <person name="Hellsten U."/>
            <person name="Kawashima T."/>
            <person name="Robinson-Rechavi M."/>
            <person name="Shoguchi E."/>
            <person name="Terry A."/>
            <person name="Yu J.-K."/>
            <person name="Benito-Gutierrez E.L."/>
            <person name="Dubchak I."/>
            <person name="Garcia-Fernandez J."/>
            <person name="Gibson-Brown J.J."/>
            <person name="Grigoriev I.V."/>
            <person name="Horton A.C."/>
            <person name="de Jong P.J."/>
            <person name="Jurka J."/>
            <person name="Kapitonov V.V."/>
            <person name="Kohara Y."/>
            <person name="Kuroki Y."/>
            <person name="Lindquist E."/>
            <person name="Lucas S."/>
            <person name="Osoegawa K."/>
            <person name="Pennacchio L.A."/>
            <person name="Salamov A.A."/>
            <person name="Satou Y."/>
            <person name="Sauka-Spengler T."/>
            <person name="Schmutz J."/>
            <person name="Shin-I T."/>
            <person name="Toyoda A."/>
            <person name="Bronner-Fraser M."/>
            <person name="Fujiyama A."/>
            <person name="Holland L.Z."/>
            <person name="Holland P.W.H."/>
            <person name="Satoh N."/>
            <person name="Rokhsar D.S."/>
        </authorList>
    </citation>
    <scope>NUCLEOTIDE SEQUENCE [LARGE SCALE GENOMIC DNA]</scope>
    <source>
        <strain evidence="3">S238N-H82</strain>
        <tissue evidence="3">Testes</tissue>
    </source>
</reference>
<dbReference type="Gene3D" id="1.10.533.10">
    <property type="entry name" value="Death Domain, Fas"/>
    <property type="match status" value="1"/>
</dbReference>
<feature type="compositionally biased region" description="Low complexity" evidence="1">
    <location>
        <begin position="1244"/>
        <end position="1255"/>
    </location>
</feature>
<dbReference type="InterPro" id="IPR000451">
    <property type="entry name" value="NFkB/Dor"/>
</dbReference>
<feature type="compositionally biased region" description="Low complexity" evidence="1">
    <location>
        <begin position="1145"/>
        <end position="1157"/>
    </location>
</feature>
<dbReference type="GO" id="GO:0005737">
    <property type="term" value="C:cytoplasm"/>
    <property type="evidence" value="ECO:0007669"/>
    <property type="project" value="InterPro"/>
</dbReference>
<dbReference type="SUPFAM" id="SSF47986">
    <property type="entry name" value="DEATH domain"/>
    <property type="match status" value="1"/>
</dbReference>
<feature type="transmembrane region" description="Helical" evidence="2">
    <location>
        <begin position="326"/>
        <end position="344"/>
    </location>
</feature>
<dbReference type="EMBL" id="GG666766">
    <property type="protein sequence ID" value="EEN41940.1"/>
    <property type="molecule type" value="Genomic_DNA"/>
</dbReference>
<feature type="transmembrane region" description="Helical" evidence="2">
    <location>
        <begin position="1170"/>
        <end position="1190"/>
    </location>
</feature>
<evidence type="ECO:0000256" key="1">
    <source>
        <dbReference type="SAM" id="MobiDB-lite"/>
    </source>
</evidence>
<evidence type="ECO:0008006" key="4">
    <source>
        <dbReference type="Google" id="ProtNLM"/>
    </source>
</evidence>
<dbReference type="PANTHER" id="PTHR24169">
    <property type="entry name" value="NUCLEAR FACTOR NF-KAPPA-B PROTEIN"/>
    <property type="match status" value="1"/>
</dbReference>
<accession>C3ZZT6</accession>
<dbReference type="SUPFAM" id="SSF52540">
    <property type="entry name" value="P-loop containing nucleoside triphosphate hydrolases"/>
    <property type="match status" value="1"/>
</dbReference>
<evidence type="ECO:0000256" key="2">
    <source>
        <dbReference type="SAM" id="Phobius"/>
    </source>
</evidence>
<keyword evidence="2" id="KW-0472">Membrane</keyword>
<dbReference type="Gene3D" id="3.40.50.300">
    <property type="entry name" value="P-loop containing nucleotide triphosphate hydrolases"/>
    <property type="match status" value="1"/>
</dbReference>
<feature type="region of interest" description="Disordered" evidence="1">
    <location>
        <begin position="1219"/>
        <end position="1295"/>
    </location>
</feature>
<feature type="compositionally biased region" description="Low complexity" evidence="1">
    <location>
        <begin position="1277"/>
        <end position="1293"/>
    </location>
</feature>
<dbReference type="InParanoid" id="C3ZZT6"/>
<dbReference type="InterPro" id="IPR027417">
    <property type="entry name" value="P-loop_NTPase"/>
</dbReference>
<keyword evidence="2" id="KW-1133">Transmembrane helix</keyword>
<name>C3ZZT6_BRAFL</name>
<feature type="compositionally biased region" description="Low complexity" evidence="1">
    <location>
        <begin position="1087"/>
        <end position="1098"/>
    </location>
</feature>
<gene>
    <name evidence="3" type="ORF">BRAFLDRAFT_132814</name>
</gene>
<feature type="transmembrane region" description="Helical" evidence="2">
    <location>
        <begin position="1307"/>
        <end position="1326"/>
    </location>
</feature>
<feature type="transmembrane region" description="Helical" evidence="2">
    <location>
        <begin position="214"/>
        <end position="232"/>
    </location>
</feature>
<organism>
    <name type="scientific">Branchiostoma floridae</name>
    <name type="common">Florida lancelet</name>
    <name type="synonym">Amphioxus</name>
    <dbReference type="NCBI Taxonomy" id="7739"/>
    <lineage>
        <taxon>Eukaryota</taxon>
        <taxon>Metazoa</taxon>
        <taxon>Chordata</taxon>
        <taxon>Cephalochordata</taxon>
        <taxon>Leptocardii</taxon>
        <taxon>Amphioxiformes</taxon>
        <taxon>Branchiostomatidae</taxon>
        <taxon>Branchiostoma</taxon>
    </lineage>
</organism>
<feature type="transmembrane region" description="Helical" evidence="2">
    <location>
        <begin position="381"/>
        <end position="404"/>
    </location>
</feature>
<sequence>MAAIRKSADLKTCETNETRENLVDRRSLLASHTSQSINSEVNLSWLWPVQLAGSPAVRDVFQQEATQGSLPARHSTVSFLGDARAGKTSLEKHLLDKSFDSAEVATKGLEFDLVQTDVTEVGEGWKTVHEGPYSRYDTGRAQYVAKEILREAELVGNPYPTPAVTALLNYALTLAVIAMITGSVGFQLGFGVVLLLTTGIFKLFGQSYNVAREYGVNVTIAHVSINFLLSVFRDIFSVFGSKQSTGFPFLQYVMFVPTIVLIAFVVSAPFSVGGRPGIALAFCLMRAPSQLSFQDLASGLHLIVSGSECLLAAANLGGIVASSRGCLMPVSLVLLLIAVAQGGASEMLGYLLILVGGFVSGATGYMTYHNIRILCSSFRRGLQLQIFMGPIGFVYGIGLCWLFGWQMDLPSTWKDAYYIVPNLVAIFLIVQVEKQRVYWASQELRSYPVLLVSRSVKTFKDVKDFPLKFTLIDFAGDTVYHCTHHLFLSNLAIHLIVFNMERLEQQPGYIRRICYWVQSAIVHVQNPSPHIFIVGTHSSSLSVERRTFLSRKVSKALLSNNKFTQSIVGKPGIKKDIVFCVENSIPLHQDDQARLLRKTIMEVVASSFQSKRRIPIKWLKVSDFINKYKSSSTDTCILDKRTLSDKLRNEGVVEVEDETEEFEEMLKFYDKIGEVKVMGDVVVLNLKALVQLVIELVELDCDDHELGIVHVSTLRRVWDFLTVENFISTIALFERYDILCPISKEQYLVPLLLETIEETNAEKSKQKKTDHGASAFWDATGSDTVLYFKFYKFYPEAIFLRLLARCLSISQKTHDQGRGLDRDVYRNVGRFYQGHEFYYKVELVCQSVEQNMIQVIVKCAPDRSPHSLLSRLHKDLQQIRDRDFPYLNYTVGLPCPACSPGCSSEGESEVAPPHILRIAGHDEELPRPGEKVTLMCRGKAFEVDLGEHQPALDAVQPMKTGESSRTSEQKGGVGLVDSTTIRHLSILLDPPAPIFGNNWRALADELGLCFQDICYIEAKHNPTEMVLDMYIQPHVQVISYKMSMQQASPRQSAPSPRQPPGPYVTYQSGRQHTAYPPTAGTQGGGASSSSGFSTSSPGQPAPYPKQQPGPYTVYQPSGQHPAYPPTTGPQNSKGSSGSGFNTVAVPVGPGVTPGPGVEEQRQSKCTGTRCAIAVVVGICVAAACSIPAIIRAVNAANALGCYKMSVQLAPMGDSGKGHGGGYISGGTGQYSSPRQPAPYPQQPPGQYATYQPGQQHPAYPPTPGPQSNKRSSGSEFSTVAVPVGTGVTSGPVTEEQRPSRCTKARCVIAVVVCACLGAIPGIIRLVKLYQ</sequence>
<feature type="compositionally biased region" description="Low complexity" evidence="1">
    <location>
        <begin position="1043"/>
        <end position="1055"/>
    </location>
</feature>
<feature type="region of interest" description="Disordered" evidence="1">
    <location>
        <begin position="1043"/>
        <end position="1163"/>
    </location>
</feature>
<dbReference type="PANTHER" id="PTHR24169:SF28">
    <property type="entry name" value="NUCLEAR FACTOR NF-KAPPA-B P110 SUBUNIT"/>
    <property type="match status" value="1"/>
</dbReference>
<feature type="compositionally biased region" description="Gly residues" evidence="1">
    <location>
        <begin position="1219"/>
        <end position="1228"/>
    </location>
</feature>
<dbReference type="InterPro" id="IPR011029">
    <property type="entry name" value="DEATH-like_dom_sf"/>
</dbReference>
<dbReference type="GO" id="GO:0003700">
    <property type="term" value="F:DNA-binding transcription factor activity"/>
    <property type="evidence" value="ECO:0007669"/>
    <property type="project" value="InterPro"/>
</dbReference>
<feature type="transmembrane region" description="Helical" evidence="2">
    <location>
        <begin position="252"/>
        <end position="272"/>
    </location>
</feature>
<keyword evidence="2" id="KW-0812">Transmembrane</keyword>
<evidence type="ECO:0000313" key="3">
    <source>
        <dbReference type="EMBL" id="EEN41940.1"/>
    </source>
</evidence>
<feature type="transmembrane region" description="Helical" evidence="2">
    <location>
        <begin position="350"/>
        <end position="369"/>
    </location>
</feature>
<feature type="compositionally biased region" description="Polar residues" evidence="1">
    <location>
        <begin position="1265"/>
        <end position="1276"/>
    </location>
</feature>
<proteinExistence type="predicted"/>